<dbReference type="EMBL" id="JAQLGM010000085">
    <property type="protein sequence ID" value="MDB2002678.1"/>
    <property type="molecule type" value="Genomic_DNA"/>
</dbReference>
<evidence type="ECO:0000313" key="12">
    <source>
        <dbReference type="EMBL" id="MDB2002678.1"/>
    </source>
</evidence>
<dbReference type="InterPro" id="IPR010084">
    <property type="entry name" value="FabZ"/>
</dbReference>
<dbReference type="PANTHER" id="PTHR30272:SF1">
    <property type="entry name" value="3-HYDROXYACYL-[ACYL-CARRIER-PROTEIN] DEHYDRATASE"/>
    <property type="match status" value="1"/>
</dbReference>
<dbReference type="GO" id="GO:0019171">
    <property type="term" value="F:(3R)-hydroxyacyl-[acyl-carrier-protein] dehydratase activity"/>
    <property type="evidence" value="ECO:0007669"/>
    <property type="project" value="UniProtKB-EC"/>
</dbReference>
<evidence type="ECO:0000256" key="1">
    <source>
        <dbReference type="ARBA" id="ARBA00001055"/>
    </source>
</evidence>
<comment type="subcellular location">
    <subcellularLocation>
        <location evidence="2 10">Cytoplasm</location>
    </subcellularLocation>
</comment>
<feature type="active site" evidence="10">
    <location>
        <position position="48"/>
    </location>
</feature>
<comment type="similarity">
    <text evidence="3 10">Belongs to the thioester dehydratase family. FabZ subfamily.</text>
</comment>
<dbReference type="InterPro" id="IPR013114">
    <property type="entry name" value="FabA_FabZ"/>
</dbReference>
<protein>
    <recommendedName>
        <fullName evidence="10">3-hydroxyacyl-[acyl-carrier-protein] dehydratase FabZ</fullName>
        <ecNumber evidence="10">4.2.1.59</ecNumber>
    </recommendedName>
    <alternativeName>
        <fullName evidence="10">(3R)-hydroxymyristoyl-[acyl-carrier-protein] dehydratase</fullName>
        <shortName evidence="10">(3R)-hydroxymyristoyl-ACP dehydrase</shortName>
    </alternativeName>
    <alternativeName>
        <fullName evidence="10">Beta-hydroxyacyl-ACP dehydratase</fullName>
    </alternativeName>
</protein>
<dbReference type="Proteomes" id="UP001300871">
    <property type="component" value="Unassembled WGS sequence"/>
</dbReference>
<dbReference type="GeneID" id="57968376"/>
<comment type="caution">
    <text evidence="12">The sequence shown here is derived from an EMBL/GenBank/DDBJ whole genome shotgun (WGS) entry which is preliminary data.</text>
</comment>
<sequence>MLGIKEIQEIIPHRHPFLLIDCIEEVTPGEGAVGYKSVTYNEPFFAGHFPQEPVMPGVLIVEALAQVGAVAILSQEENKGKVAYFGAINSAKFKKKVVPGDKLRLECHIIKRKGPVGIGSATATVDGKVAVIAELTFMIG</sequence>
<dbReference type="GO" id="GO:0005737">
    <property type="term" value="C:cytoplasm"/>
    <property type="evidence" value="ECO:0007669"/>
    <property type="project" value="UniProtKB-SubCell"/>
</dbReference>
<evidence type="ECO:0000256" key="9">
    <source>
        <dbReference type="ARBA" id="ARBA00025049"/>
    </source>
</evidence>
<gene>
    <name evidence="10 12" type="primary">fabZ</name>
    <name evidence="11" type="ORF">K5I21_22735</name>
    <name evidence="12" type="ORF">PM006_20960</name>
</gene>
<dbReference type="HAMAP" id="MF_00406">
    <property type="entry name" value="FabZ"/>
    <property type="match status" value="1"/>
</dbReference>
<dbReference type="GO" id="GO:0006633">
    <property type="term" value="P:fatty acid biosynthetic process"/>
    <property type="evidence" value="ECO:0007669"/>
    <property type="project" value="UniProtKB-UniRule"/>
</dbReference>
<evidence type="ECO:0000256" key="10">
    <source>
        <dbReference type="HAMAP-Rule" id="MF_00406"/>
    </source>
</evidence>
<dbReference type="AlphaFoldDB" id="A0AAW6AYV8"/>
<dbReference type="Proteomes" id="UP001203136">
    <property type="component" value="Unassembled WGS sequence"/>
</dbReference>
<dbReference type="GO" id="GO:0016020">
    <property type="term" value="C:membrane"/>
    <property type="evidence" value="ECO:0007669"/>
    <property type="project" value="GOC"/>
</dbReference>
<evidence type="ECO:0000256" key="4">
    <source>
        <dbReference type="ARBA" id="ARBA00022490"/>
    </source>
</evidence>
<organism evidence="12 13">
    <name type="scientific">Clostridium symbiosum</name>
    <name type="common">Bacteroides symbiosus</name>
    <dbReference type="NCBI Taxonomy" id="1512"/>
    <lineage>
        <taxon>Bacteria</taxon>
        <taxon>Bacillati</taxon>
        <taxon>Bacillota</taxon>
        <taxon>Clostridia</taxon>
        <taxon>Lachnospirales</taxon>
        <taxon>Lachnospiraceae</taxon>
        <taxon>Otoolea</taxon>
    </lineage>
</organism>
<comment type="catalytic activity">
    <reaction evidence="1 10">
        <text>a (3R)-hydroxyacyl-[ACP] = a (2E)-enoyl-[ACP] + H2O</text>
        <dbReference type="Rhea" id="RHEA:13097"/>
        <dbReference type="Rhea" id="RHEA-COMP:9925"/>
        <dbReference type="Rhea" id="RHEA-COMP:9945"/>
        <dbReference type="ChEBI" id="CHEBI:15377"/>
        <dbReference type="ChEBI" id="CHEBI:78784"/>
        <dbReference type="ChEBI" id="CHEBI:78827"/>
        <dbReference type="EC" id="4.2.1.59"/>
    </reaction>
</comment>
<evidence type="ECO:0000256" key="7">
    <source>
        <dbReference type="ARBA" id="ARBA00023098"/>
    </source>
</evidence>
<accession>A0AAW6AYV8</accession>
<dbReference type="CDD" id="cd01288">
    <property type="entry name" value="FabZ"/>
    <property type="match status" value="1"/>
</dbReference>
<evidence type="ECO:0000256" key="5">
    <source>
        <dbReference type="ARBA" id="ARBA00022516"/>
    </source>
</evidence>
<name>A0AAW6AYV8_CLOSY</name>
<evidence type="ECO:0000256" key="6">
    <source>
        <dbReference type="ARBA" id="ARBA00022556"/>
    </source>
</evidence>
<dbReference type="PANTHER" id="PTHR30272">
    <property type="entry name" value="3-HYDROXYACYL-[ACYL-CARRIER-PROTEIN] DEHYDRATASE"/>
    <property type="match status" value="1"/>
</dbReference>
<reference evidence="12" key="2">
    <citation type="submission" date="2023-01" db="EMBL/GenBank/DDBJ databases">
        <title>Human gut microbiome strain richness.</title>
        <authorList>
            <person name="Chen-Liaw A."/>
        </authorList>
    </citation>
    <scope>NUCLEOTIDE SEQUENCE</scope>
    <source>
        <strain evidence="12">B1_m1001713B170214d0_201011</strain>
    </source>
</reference>
<dbReference type="RefSeq" id="WP_003498428.1">
    <property type="nucleotide sequence ID" value="NZ_BAABZD010000005.1"/>
</dbReference>
<proteinExistence type="inferred from homology"/>
<dbReference type="EMBL" id="JAINVB010000001">
    <property type="protein sequence ID" value="MCK0088625.1"/>
    <property type="molecule type" value="Genomic_DNA"/>
</dbReference>
<reference evidence="11" key="1">
    <citation type="journal article" date="2022" name="Cell Host Microbe">
        <title>Colonization of the live biotherapeutic product VE303 and modulation of the microbiota and metabolites in healthy volunteers.</title>
        <authorList>
            <person name="Dsouza M."/>
            <person name="Menon R."/>
            <person name="Crossette E."/>
            <person name="Bhattarai S.K."/>
            <person name="Schneider J."/>
            <person name="Kim Y.G."/>
            <person name="Reddy S."/>
            <person name="Caballero S."/>
            <person name="Felix C."/>
            <person name="Cornacchione L."/>
            <person name="Hendrickson J."/>
            <person name="Watson A.R."/>
            <person name="Minot S.S."/>
            <person name="Greenfield N."/>
            <person name="Schopf L."/>
            <person name="Szabady R."/>
            <person name="Patarroyo J."/>
            <person name="Smith W."/>
            <person name="Harrison P."/>
            <person name="Kuijper E.J."/>
            <person name="Kelly C.P."/>
            <person name="Olle B."/>
            <person name="Bobilev D."/>
            <person name="Silber J.L."/>
            <person name="Bucci V."/>
            <person name="Roberts B."/>
            <person name="Faith J."/>
            <person name="Norman J.M."/>
        </authorList>
    </citation>
    <scope>NUCLEOTIDE SEQUENCE</scope>
    <source>
        <strain evidence="11">VE303-04</strain>
    </source>
</reference>
<dbReference type="NCBIfam" id="NF000582">
    <property type="entry name" value="PRK00006.1"/>
    <property type="match status" value="1"/>
</dbReference>
<dbReference type="GO" id="GO:0009245">
    <property type="term" value="P:lipid A biosynthetic process"/>
    <property type="evidence" value="ECO:0007669"/>
    <property type="project" value="UniProtKB-UniRule"/>
</dbReference>
<evidence type="ECO:0000313" key="13">
    <source>
        <dbReference type="Proteomes" id="UP001300871"/>
    </source>
</evidence>
<keyword evidence="4 10" id="KW-0963">Cytoplasm</keyword>
<dbReference type="Pfam" id="PF07977">
    <property type="entry name" value="FabA"/>
    <property type="match status" value="1"/>
</dbReference>
<evidence type="ECO:0000256" key="2">
    <source>
        <dbReference type="ARBA" id="ARBA00004496"/>
    </source>
</evidence>
<keyword evidence="5 10" id="KW-0444">Lipid biosynthesis</keyword>
<keyword evidence="8 10" id="KW-0456">Lyase</keyword>
<evidence type="ECO:0000313" key="11">
    <source>
        <dbReference type="EMBL" id="MCK0088625.1"/>
    </source>
</evidence>
<keyword evidence="7 10" id="KW-0443">Lipid metabolism</keyword>
<evidence type="ECO:0000256" key="8">
    <source>
        <dbReference type="ARBA" id="ARBA00023239"/>
    </source>
</evidence>
<evidence type="ECO:0000256" key="3">
    <source>
        <dbReference type="ARBA" id="ARBA00009174"/>
    </source>
</evidence>
<dbReference type="NCBIfam" id="TIGR01750">
    <property type="entry name" value="fabZ"/>
    <property type="match status" value="1"/>
</dbReference>
<dbReference type="FunFam" id="3.10.129.10:FF:000001">
    <property type="entry name" value="3-hydroxyacyl-[acyl-carrier-protein] dehydratase FabZ"/>
    <property type="match status" value="1"/>
</dbReference>
<dbReference type="Gene3D" id="3.10.129.10">
    <property type="entry name" value="Hotdog Thioesterase"/>
    <property type="match status" value="1"/>
</dbReference>
<dbReference type="InterPro" id="IPR029069">
    <property type="entry name" value="HotDog_dom_sf"/>
</dbReference>
<dbReference type="SUPFAM" id="SSF54637">
    <property type="entry name" value="Thioesterase/thiol ester dehydrase-isomerase"/>
    <property type="match status" value="1"/>
</dbReference>
<dbReference type="EC" id="4.2.1.59" evidence="10"/>
<comment type="function">
    <text evidence="9 10">Involved in unsaturated fatty acids biosynthesis. Catalyzes the dehydration of short chain beta-hydroxyacyl-ACPs and long chain saturated and unsaturated beta-hydroxyacyl-ACPs.</text>
</comment>
<keyword evidence="6 10" id="KW-0441">Lipid A biosynthesis</keyword>